<evidence type="ECO:0000256" key="2">
    <source>
        <dbReference type="SAM" id="Phobius"/>
    </source>
</evidence>
<evidence type="ECO:0000313" key="5">
    <source>
        <dbReference type="Proteomes" id="UP000272942"/>
    </source>
</evidence>
<keyword evidence="2" id="KW-0812">Transmembrane</keyword>
<keyword evidence="2" id="KW-1133">Transmembrane helix</keyword>
<dbReference type="EMBL" id="UZAN01042028">
    <property type="protein sequence ID" value="VDP74764.1"/>
    <property type="molecule type" value="Genomic_DNA"/>
</dbReference>
<feature type="domain" description="Cationic amino acid transporter C-terminal" evidence="3">
    <location>
        <begin position="1"/>
        <end position="44"/>
    </location>
</feature>
<evidence type="ECO:0000313" key="4">
    <source>
        <dbReference type="EMBL" id="VDP74764.1"/>
    </source>
</evidence>
<proteinExistence type="predicted"/>
<organism evidence="6">
    <name type="scientific">Echinostoma caproni</name>
    <dbReference type="NCBI Taxonomy" id="27848"/>
    <lineage>
        <taxon>Eukaryota</taxon>
        <taxon>Metazoa</taxon>
        <taxon>Spiralia</taxon>
        <taxon>Lophotrochozoa</taxon>
        <taxon>Platyhelminthes</taxon>
        <taxon>Trematoda</taxon>
        <taxon>Digenea</taxon>
        <taxon>Plagiorchiida</taxon>
        <taxon>Echinostomata</taxon>
        <taxon>Echinostomatoidea</taxon>
        <taxon>Echinostomatidae</taxon>
        <taxon>Echinostoma</taxon>
    </lineage>
</organism>
<evidence type="ECO:0000256" key="1">
    <source>
        <dbReference type="SAM" id="MobiDB-lite"/>
    </source>
</evidence>
<protein>
    <submittedName>
        <fullName evidence="6">AA_permease_C domain-containing protein</fullName>
    </submittedName>
</protein>
<feature type="transmembrane region" description="Helical" evidence="2">
    <location>
        <begin position="27"/>
        <end position="45"/>
    </location>
</feature>
<dbReference type="AlphaFoldDB" id="A0A183ADZ4"/>
<evidence type="ECO:0000259" key="3">
    <source>
        <dbReference type="Pfam" id="PF13906"/>
    </source>
</evidence>
<feature type="region of interest" description="Disordered" evidence="1">
    <location>
        <begin position="62"/>
        <end position="84"/>
    </location>
</feature>
<reference evidence="6" key="1">
    <citation type="submission" date="2016-06" db="UniProtKB">
        <authorList>
            <consortium name="WormBaseParasite"/>
        </authorList>
    </citation>
    <scope>IDENTIFICATION</scope>
</reference>
<sequence>MPLAPCITMLTNGILITCMEPLTWLRFGVWSLVGLLIYFAYGMWFSKADELTKKSDGDLPPDYGATLDAKSGPNNPTDFPAEKQ</sequence>
<dbReference type="Proteomes" id="UP000272942">
    <property type="component" value="Unassembled WGS sequence"/>
</dbReference>
<dbReference type="Pfam" id="PF13906">
    <property type="entry name" value="AA_permease_C"/>
    <property type="match status" value="1"/>
</dbReference>
<evidence type="ECO:0000313" key="6">
    <source>
        <dbReference type="WBParaSite" id="ECPE_0000519101-mRNA-1"/>
    </source>
</evidence>
<dbReference type="WBParaSite" id="ECPE_0000519101-mRNA-1">
    <property type="protein sequence ID" value="ECPE_0000519101-mRNA-1"/>
    <property type="gene ID" value="ECPE_0000519101"/>
</dbReference>
<gene>
    <name evidence="4" type="ORF">ECPE_LOCUS5179</name>
</gene>
<dbReference type="OrthoDB" id="6262222at2759"/>
<keyword evidence="2" id="KW-0472">Membrane</keyword>
<accession>A0A183ADZ4</accession>
<name>A0A183ADZ4_9TREM</name>
<reference evidence="4 5" key="2">
    <citation type="submission" date="2018-11" db="EMBL/GenBank/DDBJ databases">
        <authorList>
            <consortium name="Pathogen Informatics"/>
        </authorList>
    </citation>
    <scope>NUCLEOTIDE SEQUENCE [LARGE SCALE GENOMIC DNA]</scope>
    <source>
        <strain evidence="4 5">Egypt</strain>
    </source>
</reference>
<dbReference type="InterPro" id="IPR029485">
    <property type="entry name" value="CAT_C"/>
</dbReference>
<keyword evidence="5" id="KW-1185">Reference proteome</keyword>